<protein>
    <submittedName>
        <fullName evidence="1">PepSY domain-containing protein</fullName>
    </submittedName>
</protein>
<accession>A0ACD1E389</accession>
<name>A0ACD1E389_9MICO</name>
<proteinExistence type="predicted"/>
<keyword evidence="2" id="KW-1185">Reference proteome</keyword>
<gene>
    <name evidence="1" type="ORF">KM842_14085</name>
</gene>
<sequence length="212" mass="20969">MQTTTKTTARRVALLTALPLVGALVLAGCATDDDDRDDMAAPAVSAPAASAPSVSATEGTGTGTTAADGKSLAAAAATARTAVGSGTVTSIEQEAGGTSWEVVVVTADGNEQEVHVAADGKRTTAGPTKETSDADDVAENERFVEAADLTVSQAASRLTGTVAGTVTELGLDDHAGTVVWEGDVLDGSGATHSIRIDAGSGKVLANSVDTDD</sequence>
<dbReference type="Proteomes" id="UP000681794">
    <property type="component" value="Chromosome"/>
</dbReference>
<evidence type="ECO:0000313" key="1">
    <source>
        <dbReference type="EMBL" id="QWS33350.1"/>
    </source>
</evidence>
<evidence type="ECO:0000313" key="2">
    <source>
        <dbReference type="Proteomes" id="UP000681794"/>
    </source>
</evidence>
<dbReference type="EMBL" id="CP076544">
    <property type="protein sequence ID" value="QWS33350.1"/>
    <property type="molecule type" value="Genomic_DNA"/>
</dbReference>
<reference evidence="1" key="1">
    <citation type="submission" date="2021-06" db="EMBL/GenBank/DDBJ databases">
        <authorList>
            <person name="Ellington A.J."/>
            <person name="Bryan N.C."/>
            <person name="Christner B.C."/>
            <person name="Reisch C.R."/>
        </authorList>
    </citation>
    <scope>NUCLEOTIDE SEQUENCE</scope>
    <source>
        <strain evidence="1">L6-1</strain>
    </source>
</reference>
<organism evidence="1 2">
    <name type="scientific">Curtobacterium aetherium</name>
    <dbReference type="NCBI Taxonomy" id="2841594"/>
    <lineage>
        <taxon>Bacteria</taxon>
        <taxon>Bacillati</taxon>
        <taxon>Actinomycetota</taxon>
        <taxon>Actinomycetes</taxon>
        <taxon>Micrococcales</taxon>
        <taxon>Microbacteriaceae</taxon>
        <taxon>Curtobacterium</taxon>
    </lineage>
</organism>